<dbReference type="PANTHER" id="PTHR11422:SF5">
    <property type="entry name" value="DIVERSE IMMUNOGLOBULIN DOMAIN-CONTAINING PROTEIN 1.1 ISOFORM X1-RELATED"/>
    <property type="match status" value="1"/>
</dbReference>
<dbReference type="GO" id="GO:0009897">
    <property type="term" value="C:external side of plasma membrane"/>
    <property type="evidence" value="ECO:0007669"/>
    <property type="project" value="TreeGrafter"/>
</dbReference>
<proteinExistence type="predicted"/>
<dbReference type="GO" id="GO:0045121">
    <property type="term" value="C:membrane raft"/>
    <property type="evidence" value="ECO:0007669"/>
    <property type="project" value="TreeGrafter"/>
</dbReference>
<dbReference type="AlphaFoldDB" id="A0AAV6RX78"/>
<dbReference type="InterPro" id="IPR007110">
    <property type="entry name" value="Ig-like_dom"/>
</dbReference>
<feature type="domain" description="Ig-like" evidence="4">
    <location>
        <begin position="35"/>
        <end position="113"/>
    </location>
</feature>
<feature type="signal peptide" evidence="3">
    <location>
        <begin position="1"/>
        <end position="28"/>
    </location>
</feature>
<protein>
    <recommendedName>
        <fullName evidence="4">Ig-like domain-containing protein</fullName>
    </recommendedName>
</protein>
<dbReference type="Proteomes" id="UP000693946">
    <property type="component" value="Linkage Group LG17"/>
</dbReference>
<dbReference type="GO" id="GO:0042110">
    <property type="term" value="P:T cell activation"/>
    <property type="evidence" value="ECO:0007669"/>
    <property type="project" value="TreeGrafter"/>
</dbReference>
<feature type="chain" id="PRO_5043406237" description="Ig-like domain-containing protein" evidence="3">
    <location>
        <begin position="29"/>
        <end position="343"/>
    </location>
</feature>
<dbReference type="GO" id="GO:0035723">
    <property type="term" value="P:interleukin-15-mediated signaling pathway"/>
    <property type="evidence" value="ECO:0007669"/>
    <property type="project" value="TreeGrafter"/>
</dbReference>
<keyword evidence="2" id="KW-0472">Membrane</keyword>
<feature type="region of interest" description="Disordered" evidence="1">
    <location>
        <begin position="303"/>
        <end position="325"/>
    </location>
</feature>
<gene>
    <name evidence="5" type="ORF">JOB18_025879</name>
</gene>
<sequence>MVGFQWSKCIKMSLFLYIFMLQFRGITAEDSHFIVREGEDVTLPCKSWIHPQDEGETVWLFSDTPSSQTVQLMSTREDDEKDESKADRLSLTKDLSLGIKAVRVKDAGQYTCRHYGESGDTFQSSLVYLSIIIIHGEKGGDTTTLTCSVLRYGRCGHRVEWLSDGAVHDAATSRDCSATVAFRTPRSGQKYEESFRCRVTDGSGMELLLCTFNSHSACENKVSGSTHRWIYVIVAAVGSAVILATVGALVAWRRRKGHRTQTDNTELTPAVTESAPQTSQDTADPDDGVFYTSVTYNKNCESTARVKEDDDDDDDDDAVIYSGVKSSPVMSDDVYATVVNRRQ</sequence>
<keyword evidence="3" id="KW-0732">Signal</keyword>
<dbReference type="SMART" id="SM00409">
    <property type="entry name" value="IG"/>
    <property type="match status" value="1"/>
</dbReference>
<keyword evidence="6" id="KW-1185">Reference proteome</keyword>
<evidence type="ECO:0000256" key="3">
    <source>
        <dbReference type="SAM" id="SignalP"/>
    </source>
</evidence>
<feature type="compositionally biased region" description="Acidic residues" evidence="1">
    <location>
        <begin position="309"/>
        <end position="318"/>
    </location>
</feature>
<name>A0AAV6RX78_SOLSE</name>
<dbReference type="PANTHER" id="PTHR11422">
    <property type="entry name" value="T-CELL SURFACE GLYCOPROTEIN CD4"/>
    <property type="match status" value="1"/>
</dbReference>
<evidence type="ECO:0000313" key="5">
    <source>
        <dbReference type="EMBL" id="KAG7508845.1"/>
    </source>
</evidence>
<dbReference type="PROSITE" id="PS50835">
    <property type="entry name" value="IG_LIKE"/>
    <property type="match status" value="2"/>
</dbReference>
<organism evidence="5 6">
    <name type="scientific">Solea senegalensis</name>
    <name type="common">Senegalese sole</name>
    <dbReference type="NCBI Taxonomy" id="28829"/>
    <lineage>
        <taxon>Eukaryota</taxon>
        <taxon>Metazoa</taxon>
        <taxon>Chordata</taxon>
        <taxon>Craniata</taxon>
        <taxon>Vertebrata</taxon>
        <taxon>Euteleostomi</taxon>
        <taxon>Actinopterygii</taxon>
        <taxon>Neopterygii</taxon>
        <taxon>Teleostei</taxon>
        <taxon>Neoteleostei</taxon>
        <taxon>Acanthomorphata</taxon>
        <taxon>Carangaria</taxon>
        <taxon>Pleuronectiformes</taxon>
        <taxon>Pleuronectoidei</taxon>
        <taxon>Soleidae</taxon>
        <taxon>Solea</taxon>
    </lineage>
</organism>
<dbReference type="EMBL" id="JAGKHQ010000009">
    <property type="protein sequence ID" value="KAG7508845.1"/>
    <property type="molecule type" value="Genomic_DNA"/>
</dbReference>
<accession>A0AAV6RX78</accession>
<evidence type="ECO:0000259" key="4">
    <source>
        <dbReference type="PROSITE" id="PS50835"/>
    </source>
</evidence>
<keyword evidence="2" id="KW-0812">Transmembrane</keyword>
<dbReference type="GO" id="GO:0042289">
    <property type="term" value="F:MHC class II protein binding"/>
    <property type="evidence" value="ECO:0007669"/>
    <property type="project" value="TreeGrafter"/>
</dbReference>
<keyword evidence="2" id="KW-1133">Transmembrane helix</keyword>
<feature type="region of interest" description="Disordered" evidence="1">
    <location>
        <begin position="257"/>
        <end position="288"/>
    </location>
</feature>
<dbReference type="GO" id="GO:0070374">
    <property type="term" value="P:positive regulation of ERK1 and ERK2 cascade"/>
    <property type="evidence" value="ECO:0007669"/>
    <property type="project" value="TreeGrafter"/>
</dbReference>
<feature type="domain" description="Ig-like" evidence="4">
    <location>
        <begin position="140"/>
        <end position="213"/>
    </location>
</feature>
<evidence type="ECO:0000313" key="6">
    <source>
        <dbReference type="Proteomes" id="UP000693946"/>
    </source>
</evidence>
<evidence type="ECO:0000256" key="1">
    <source>
        <dbReference type="SAM" id="MobiDB-lite"/>
    </source>
</evidence>
<comment type="caution">
    <text evidence="5">The sequence shown here is derived from an EMBL/GenBank/DDBJ whole genome shotgun (WGS) entry which is preliminary data.</text>
</comment>
<feature type="transmembrane region" description="Helical" evidence="2">
    <location>
        <begin position="229"/>
        <end position="252"/>
    </location>
</feature>
<dbReference type="GO" id="GO:1990782">
    <property type="term" value="F:protein tyrosine kinase binding"/>
    <property type="evidence" value="ECO:0007669"/>
    <property type="project" value="TreeGrafter"/>
</dbReference>
<dbReference type="InterPro" id="IPR013106">
    <property type="entry name" value="Ig_V-set"/>
</dbReference>
<evidence type="ECO:0000256" key="2">
    <source>
        <dbReference type="SAM" id="Phobius"/>
    </source>
</evidence>
<reference evidence="5 6" key="1">
    <citation type="journal article" date="2021" name="Sci. Rep.">
        <title>Chromosome anchoring in Senegalese sole (Solea senegalensis) reveals sex-associated markers and genome rearrangements in flatfish.</title>
        <authorList>
            <person name="Guerrero-Cozar I."/>
            <person name="Gomez-Garrido J."/>
            <person name="Berbel C."/>
            <person name="Martinez-Blanch J.F."/>
            <person name="Alioto T."/>
            <person name="Claros M.G."/>
            <person name="Gagnaire P.A."/>
            <person name="Manchado M."/>
        </authorList>
    </citation>
    <scope>NUCLEOTIDE SEQUENCE [LARGE SCALE GENOMIC DNA]</scope>
    <source>
        <strain evidence="5">Sse05_10M</strain>
    </source>
</reference>
<dbReference type="Pfam" id="PF07686">
    <property type="entry name" value="V-set"/>
    <property type="match status" value="1"/>
</dbReference>
<dbReference type="InterPro" id="IPR003599">
    <property type="entry name" value="Ig_sub"/>
</dbReference>